<name>A0ABR2DDD0_9ROSI</name>
<evidence type="ECO:0000256" key="1">
    <source>
        <dbReference type="SAM" id="MobiDB-lite"/>
    </source>
</evidence>
<keyword evidence="3" id="KW-1185">Reference proteome</keyword>
<feature type="compositionally biased region" description="Basic and acidic residues" evidence="1">
    <location>
        <begin position="248"/>
        <end position="263"/>
    </location>
</feature>
<feature type="region of interest" description="Disordered" evidence="1">
    <location>
        <begin position="243"/>
        <end position="269"/>
    </location>
</feature>
<dbReference type="EMBL" id="JBBPBM010000031">
    <property type="protein sequence ID" value="KAK8534727.1"/>
    <property type="molecule type" value="Genomic_DNA"/>
</dbReference>
<accession>A0ABR2DDD0</accession>
<protein>
    <submittedName>
        <fullName evidence="2">Uncharacterized protein</fullName>
    </submittedName>
</protein>
<proteinExistence type="predicted"/>
<sequence length="269" mass="28447">MSAQNPTSVSRPVPAYLNMDGRPPDLQAAAMDVDGGEGKQAAVHISDDVGGKIDNSVTYASVTTKSTLNGSSQKPLTAAIDEDIVILEEDVDKLQGGKEQPQPVLQSIQATTSKPHSVAAVNTSPKKNATYLESNPGRKNKSITGSPSMVKVVLSLEGKEATTMVHKPCVSAGVYEAIIITEQGAMASGTSGHRSSKSRVSGTRSISDFITDLNGRMDTLQDPITQHPPLSIMAMDRDDVRLGGSKEISSDTDSRYEEGHGDDVILVDQ</sequence>
<organism evidence="2 3">
    <name type="scientific">Hibiscus sabdariffa</name>
    <name type="common">roselle</name>
    <dbReference type="NCBI Taxonomy" id="183260"/>
    <lineage>
        <taxon>Eukaryota</taxon>
        <taxon>Viridiplantae</taxon>
        <taxon>Streptophyta</taxon>
        <taxon>Embryophyta</taxon>
        <taxon>Tracheophyta</taxon>
        <taxon>Spermatophyta</taxon>
        <taxon>Magnoliopsida</taxon>
        <taxon>eudicotyledons</taxon>
        <taxon>Gunneridae</taxon>
        <taxon>Pentapetalae</taxon>
        <taxon>rosids</taxon>
        <taxon>malvids</taxon>
        <taxon>Malvales</taxon>
        <taxon>Malvaceae</taxon>
        <taxon>Malvoideae</taxon>
        <taxon>Hibiscus</taxon>
    </lineage>
</organism>
<feature type="compositionally biased region" description="Polar residues" evidence="1">
    <location>
        <begin position="1"/>
        <end position="10"/>
    </location>
</feature>
<reference evidence="2 3" key="1">
    <citation type="journal article" date="2024" name="G3 (Bethesda)">
        <title>Genome assembly of Hibiscus sabdariffa L. provides insights into metabolisms of medicinal natural products.</title>
        <authorList>
            <person name="Kim T."/>
        </authorList>
    </citation>
    <scope>NUCLEOTIDE SEQUENCE [LARGE SCALE GENOMIC DNA]</scope>
    <source>
        <strain evidence="2">TK-2024</strain>
        <tissue evidence="2">Old leaves</tissue>
    </source>
</reference>
<evidence type="ECO:0000313" key="3">
    <source>
        <dbReference type="Proteomes" id="UP001472677"/>
    </source>
</evidence>
<feature type="region of interest" description="Disordered" evidence="1">
    <location>
        <begin position="1"/>
        <end position="41"/>
    </location>
</feature>
<gene>
    <name evidence="2" type="ORF">V6N12_057371</name>
</gene>
<evidence type="ECO:0000313" key="2">
    <source>
        <dbReference type="EMBL" id="KAK8534727.1"/>
    </source>
</evidence>
<comment type="caution">
    <text evidence="2">The sequence shown here is derived from an EMBL/GenBank/DDBJ whole genome shotgun (WGS) entry which is preliminary data.</text>
</comment>
<dbReference type="Proteomes" id="UP001472677">
    <property type="component" value="Unassembled WGS sequence"/>
</dbReference>